<dbReference type="GeneID" id="23861648"/>
<name>C9ZQ03_TRYB9</name>
<reference evidence="2" key="1">
    <citation type="journal article" date="2010" name="PLoS Negl. Trop. Dis.">
        <title>The genome sequence of Trypanosoma brucei gambiense, causative agent of chronic human african trypanosomiasis.</title>
        <authorList>
            <person name="Jackson A.P."/>
            <person name="Sanders M."/>
            <person name="Berry A."/>
            <person name="McQuillan J."/>
            <person name="Aslett M.A."/>
            <person name="Quail M.A."/>
            <person name="Chukualim B."/>
            <person name="Capewell P."/>
            <person name="MacLeod A."/>
            <person name="Melville S.E."/>
            <person name="Gibson W."/>
            <person name="Barry J.D."/>
            <person name="Berriman M."/>
            <person name="Hertz-Fowler C."/>
        </authorList>
    </citation>
    <scope>NUCLEOTIDE SEQUENCE [LARGE SCALE GENOMIC DNA]</scope>
    <source>
        <strain evidence="2">MHOM/CI/86/DAL972</strain>
    </source>
</reference>
<sequence>MLYGATCKSDQLFVPAGSSTFESPQPPYNFILSFLIPVATNHSLPSATINNKVPVCCVVILLANCILTIKRRQGLTYSNSKLCFLEKSQDLLGIGATCSHVGCVQMHFTM</sequence>
<dbReference type="EMBL" id="FN554968">
    <property type="protein sequence ID" value="CBH11481.1"/>
    <property type="molecule type" value="Genomic_DNA"/>
</dbReference>
<dbReference type="AlphaFoldDB" id="C9ZQ03"/>
<dbReference type="RefSeq" id="XP_011773768.1">
    <property type="nucleotide sequence ID" value="XM_011775466.1"/>
</dbReference>
<organism evidence="1 2">
    <name type="scientific">Trypanosoma brucei gambiense (strain MHOM/CI/86/DAL972)</name>
    <dbReference type="NCBI Taxonomy" id="679716"/>
    <lineage>
        <taxon>Eukaryota</taxon>
        <taxon>Discoba</taxon>
        <taxon>Euglenozoa</taxon>
        <taxon>Kinetoplastea</taxon>
        <taxon>Metakinetoplastina</taxon>
        <taxon>Trypanosomatida</taxon>
        <taxon>Trypanosomatidae</taxon>
        <taxon>Trypanosoma</taxon>
    </lineage>
</organism>
<dbReference type="KEGG" id="tbg:TbgDal_V6210"/>
<evidence type="ECO:0000313" key="2">
    <source>
        <dbReference type="Proteomes" id="UP000002316"/>
    </source>
</evidence>
<proteinExistence type="predicted"/>
<gene>
    <name evidence="1" type="ORF">TbgDal_V6210</name>
</gene>
<protein>
    <recommendedName>
        <fullName evidence="3">T. brucei spp.-specific protein</fullName>
    </recommendedName>
</protein>
<accession>C9ZQ03</accession>
<evidence type="ECO:0000313" key="1">
    <source>
        <dbReference type="EMBL" id="CBH11481.1"/>
    </source>
</evidence>
<dbReference type="Proteomes" id="UP000002316">
    <property type="component" value="Chromosome 5"/>
</dbReference>
<evidence type="ECO:0008006" key="3">
    <source>
        <dbReference type="Google" id="ProtNLM"/>
    </source>
</evidence>